<comment type="caution">
    <text evidence="1">The sequence shown here is derived from an EMBL/GenBank/DDBJ whole genome shotgun (WGS) entry which is preliminary data.</text>
</comment>
<proteinExistence type="predicted"/>
<organism evidence="1 2">
    <name type="scientific">Flagellimonas eckloniae</name>
    <dbReference type="NCBI Taxonomy" id="346185"/>
    <lineage>
        <taxon>Bacteria</taxon>
        <taxon>Pseudomonadati</taxon>
        <taxon>Bacteroidota</taxon>
        <taxon>Flavobacteriia</taxon>
        <taxon>Flavobacteriales</taxon>
        <taxon>Flavobacteriaceae</taxon>
        <taxon>Flagellimonas</taxon>
    </lineage>
</organism>
<accession>A0A0Q1DJT7</accession>
<keyword evidence="2" id="KW-1185">Reference proteome</keyword>
<protein>
    <submittedName>
        <fullName evidence="1">Uncharacterized protein</fullName>
    </submittedName>
</protein>
<dbReference type="AlphaFoldDB" id="A0A0Q1DJT7"/>
<dbReference type="Proteomes" id="UP000050827">
    <property type="component" value="Unassembled WGS sequence"/>
</dbReference>
<reference evidence="1 2" key="1">
    <citation type="submission" date="2015-04" db="EMBL/GenBank/DDBJ databases">
        <title>Complete genome of flavobacterium.</title>
        <authorList>
            <person name="Kwon Y.M."/>
            <person name="Kim S.-J."/>
        </authorList>
    </citation>
    <scope>NUCLEOTIDE SEQUENCE [LARGE SCALE GENOMIC DNA]</scope>
    <source>
        <strain evidence="1 2">DK169</strain>
    </source>
</reference>
<dbReference type="EMBL" id="LCTZ01000002">
    <property type="protein sequence ID" value="KQC29072.1"/>
    <property type="molecule type" value="Genomic_DNA"/>
</dbReference>
<evidence type="ECO:0000313" key="2">
    <source>
        <dbReference type="Proteomes" id="UP000050827"/>
    </source>
</evidence>
<name>A0A0Q1DJT7_9FLAO</name>
<dbReference type="STRING" id="346185.AAY42_03525"/>
<evidence type="ECO:0000313" key="1">
    <source>
        <dbReference type="EMBL" id="KQC29072.1"/>
    </source>
</evidence>
<sequence length="527" mass="58602">MLFFGFCTVQYISCPIHYISFFKKGIVAHLCCINQNKSSIKKRTIMNQLSKILAALLLKLLLFILLFGSDSLQGQKKSTSISISNKGKTTISVNNGFGNSFHVEYRGEIKLSDDDSDVVSISPGGYMEIKKSAFGNRRKIFIEPNSSGKLIKKYYVGSSERSFDSEGRKWMAEILLEVVRSTTLGSEQRVNRIYRKTGAYGVLKEIDYIGGDHVKAKYIKLLLQKDLKNADYISILNVIGDDIDSDHHKADILKNNTSKFLKTEASAAAYIEAASEIDSDHHMAEVLKKSIKDGRITDNQMNSLFMIARNIDSDHHKSSVLLTVLKSRSLNSSNLKLLISSAKDIDSDHHRAEVLRAALDTEGVAPSSFHALLSSLDGMSSDYHISTVLSKLLREDLDPSSFSHALKQTGQISSDSHKTSILKSAVKKELSNENIEILIDVLDHMGSDNHKADVYKQLARNSYSDMQLSKILLSIKDISSDYHKADALLAFSRIVKEKGGTVGDSYNSVCRSISSDSHFRRALNAIR</sequence>
<gene>
    <name evidence="1" type="ORF">AAY42_03525</name>
</gene>